<proteinExistence type="inferred from homology"/>
<reference evidence="10 11" key="1">
    <citation type="submission" date="2020-08" db="EMBL/GenBank/DDBJ databases">
        <title>Complete genome and description of Campylobacter massiliensis Marseille-Q3452 sp. nov.</title>
        <authorList>
            <person name="Antezack A."/>
        </authorList>
    </citation>
    <scope>NUCLEOTIDE SEQUENCE [LARGE SCALE GENOMIC DNA]</scope>
    <source>
        <strain evidence="10 11">Marseille-Q3452</strain>
    </source>
</reference>
<dbReference type="GO" id="GO:0046677">
    <property type="term" value="P:response to antibiotic"/>
    <property type="evidence" value="ECO:0007669"/>
    <property type="project" value="UniProtKB-KW"/>
</dbReference>
<dbReference type="RefSeq" id="WP_185899287.1">
    <property type="nucleotide sequence ID" value="NZ_JACLZK010000002.1"/>
</dbReference>
<accession>A0A842JCE3</accession>
<dbReference type="GO" id="GO:0008800">
    <property type="term" value="F:beta-lactamase activity"/>
    <property type="evidence" value="ECO:0007669"/>
    <property type="project" value="UniProtKB-EC"/>
</dbReference>
<evidence type="ECO:0000256" key="8">
    <source>
        <dbReference type="ARBA" id="ARBA00023251"/>
    </source>
</evidence>
<dbReference type="InterPro" id="IPR011990">
    <property type="entry name" value="TPR-like_helical_dom_sf"/>
</dbReference>
<dbReference type="PROSITE" id="PS51257">
    <property type="entry name" value="PROKAR_LIPOPROTEIN"/>
    <property type="match status" value="1"/>
</dbReference>
<keyword evidence="9" id="KW-0732">Signal</keyword>
<evidence type="ECO:0000256" key="6">
    <source>
        <dbReference type="ARBA" id="ARBA00022803"/>
    </source>
</evidence>
<dbReference type="InterPro" id="IPR006597">
    <property type="entry name" value="Sel1-like"/>
</dbReference>
<evidence type="ECO:0000313" key="10">
    <source>
        <dbReference type="EMBL" id="MBC2883712.1"/>
    </source>
</evidence>
<evidence type="ECO:0000313" key="11">
    <source>
        <dbReference type="Proteomes" id="UP000552683"/>
    </source>
</evidence>
<dbReference type="InterPro" id="IPR040239">
    <property type="entry name" value="HcpB-like"/>
</dbReference>
<comment type="catalytic activity">
    <reaction evidence="1">
        <text>a beta-lactam + H2O = a substituted beta-amino acid</text>
        <dbReference type="Rhea" id="RHEA:20401"/>
        <dbReference type="ChEBI" id="CHEBI:15377"/>
        <dbReference type="ChEBI" id="CHEBI:35627"/>
        <dbReference type="ChEBI" id="CHEBI:140347"/>
        <dbReference type="EC" id="3.5.2.6"/>
    </reaction>
</comment>
<feature type="signal peptide" evidence="9">
    <location>
        <begin position="1"/>
        <end position="26"/>
    </location>
</feature>
<dbReference type="SMART" id="SM00671">
    <property type="entry name" value="SEL1"/>
    <property type="match status" value="4"/>
</dbReference>
<name>A0A842JCE3_9BACT</name>
<evidence type="ECO:0000256" key="3">
    <source>
        <dbReference type="ARBA" id="ARBA00012865"/>
    </source>
</evidence>
<comment type="similarity">
    <text evidence="2">Belongs to the hcp beta-lactamase family.</text>
</comment>
<evidence type="ECO:0000256" key="2">
    <source>
        <dbReference type="ARBA" id="ARBA00008486"/>
    </source>
</evidence>
<organism evidence="10 11">
    <name type="scientific">Campylobacter massiliensis</name>
    <dbReference type="NCBI Taxonomy" id="2762557"/>
    <lineage>
        <taxon>Bacteria</taxon>
        <taxon>Pseudomonadati</taxon>
        <taxon>Campylobacterota</taxon>
        <taxon>Epsilonproteobacteria</taxon>
        <taxon>Campylobacterales</taxon>
        <taxon>Campylobacteraceae</taxon>
        <taxon>Campylobacter</taxon>
    </lineage>
</organism>
<evidence type="ECO:0000256" key="5">
    <source>
        <dbReference type="ARBA" id="ARBA00022801"/>
    </source>
</evidence>
<evidence type="ECO:0000256" key="1">
    <source>
        <dbReference type="ARBA" id="ARBA00001526"/>
    </source>
</evidence>
<dbReference type="Proteomes" id="UP000552683">
    <property type="component" value="Unassembled WGS sequence"/>
</dbReference>
<sequence>MRNLLLALIGLLFVGCAASSGGSSFSSDNPDYDFNKRAIGVLKPKCESGNYSACNDLAISYQNLQDHKTAIKYYERACGNNYQPACTNLANMYQTGLGVSKDANKALEIYNASCANGGAYSCYYLGEFYRSNADGKEPDYANAMSAYDRGCKLGDVPCCTNTAVLYEHGLGVAQDETKARSIYRSACFSGDTSACDNLKRMGRKR</sequence>
<feature type="chain" id="PRO_5032653434" description="beta-lactamase" evidence="9">
    <location>
        <begin position="27"/>
        <end position="205"/>
    </location>
</feature>
<keyword evidence="6" id="KW-0802">TPR repeat</keyword>
<keyword evidence="4" id="KW-0677">Repeat</keyword>
<protein>
    <recommendedName>
        <fullName evidence="3">beta-lactamase</fullName>
        <ecNumber evidence="3">3.5.2.6</ecNumber>
    </recommendedName>
</protein>
<keyword evidence="7" id="KW-1015">Disulfide bond</keyword>
<dbReference type="EMBL" id="JACLZK010000002">
    <property type="protein sequence ID" value="MBC2883712.1"/>
    <property type="molecule type" value="Genomic_DNA"/>
</dbReference>
<evidence type="ECO:0000256" key="7">
    <source>
        <dbReference type="ARBA" id="ARBA00023157"/>
    </source>
</evidence>
<dbReference type="PANTHER" id="PTHR13891">
    <property type="entry name" value="CYTOCHROME C OXIDASE ASSEMBLY FACTOR 7"/>
    <property type="match status" value="1"/>
</dbReference>
<comment type="caution">
    <text evidence="10">The sequence shown here is derived from an EMBL/GenBank/DDBJ whole genome shotgun (WGS) entry which is preliminary data.</text>
</comment>
<dbReference type="PANTHER" id="PTHR13891:SF1">
    <property type="entry name" value="CYTOCHROME C OXIDASE ASSEMBLY FACTOR 7"/>
    <property type="match status" value="1"/>
</dbReference>
<dbReference type="SUPFAM" id="SSF81901">
    <property type="entry name" value="HCP-like"/>
    <property type="match status" value="1"/>
</dbReference>
<evidence type="ECO:0000256" key="9">
    <source>
        <dbReference type="SAM" id="SignalP"/>
    </source>
</evidence>
<dbReference type="Gene3D" id="1.25.40.10">
    <property type="entry name" value="Tetratricopeptide repeat domain"/>
    <property type="match status" value="1"/>
</dbReference>
<dbReference type="EC" id="3.5.2.6" evidence="3"/>
<keyword evidence="5" id="KW-0378">Hydrolase</keyword>
<keyword evidence="11" id="KW-1185">Reference proteome</keyword>
<dbReference type="Pfam" id="PF08238">
    <property type="entry name" value="Sel1"/>
    <property type="match status" value="4"/>
</dbReference>
<dbReference type="AlphaFoldDB" id="A0A842JCE3"/>
<keyword evidence="8" id="KW-0046">Antibiotic resistance</keyword>
<gene>
    <name evidence="10" type="ORF">H7R39_10695</name>
</gene>
<evidence type="ECO:0000256" key="4">
    <source>
        <dbReference type="ARBA" id="ARBA00022737"/>
    </source>
</evidence>